<accession>A0A093UNL6</accession>
<dbReference type="GO" id="GO:0006897">
    <property type="term" value="P:endocytosis"/>
    <property type="evidence" value="ECO:0007669"/>
    <property type="project" value="TreeGrafter"/>
</dbReference>
<dbReference type="PANTHER" id="PTHR11566:SF21">
    <property type="entry name" value="DYNAMIN RELATED PROTEIN 1, ISOFORM A"/>
    <property type="match status" value="1"/>
</dbReference>
<evidence type="ECO:0000259" key="3">
    <source>
        <dbReference type="PROSITE" id="PS51388"/>
    </source>
</evidence>
<dbReference type="eggNOG" id="KOG0446">
    <property type="taxonomic scope" value="Eukaryota"/>
</dbReference>
<dbReference type="PRINTS" id="PR00195">
    <property type="entry name" value="DYNAMIN"/>
</dbReference>
<dbReference type="GO" id="GO:0008017">
    <property type="term" value="F:microtubule binding"/>
    <property type="evidence" value="ECO:0007669"/>
    <property type="project" value="TreeGrafter"/>
</dbReference>
<organism evidence="5">
    <name type="scientific">Talaromyces marneffei PM1</name>
    <dbReference type="NCBI Taxonomy" id="1077442"/>
    <lineage>
        <taxon>Eukaryota</taxon>
        <taxon>Fungi</taxon>
        <taxon>Dikarya</taxon>
        <taxon>Ascomycota</taxon>
        <taxon>Pezizomycotina</taxon>
        <taxon>Eurotiomycetes</taxon>
        <taxon>Eurotiomycetidae</taxon>
        <taxon>Eurotiales</taxon>
        <taxon>Trichocomaceae</taxon>
        <taxon>Talaromyces</taxon>
        <taxon>Talaromyces sect. Talaromyces</taxon>
    </lineage>
</organism>
<dbReference type="GO" id="GO:0016020">
    <property type="term" value="C:membrane"/>
    <property type="evidence" value="ECO:0007669"/>
    <property type="project" value="TreeGrafter"/>
</dbReference>
<evidence type="ECO:0000256" key="1">
    <source>
        <dbReference type="ARBA" id="ARBA00022741"/>
    </source>
</evidence>
<sequence>MRDLGVNEDISIPQIVVVGDQSSGKSSTLQAITHTPLAVNSELCTRFATQIVLRRTTEASVKVSIIPSSRTDEETKQHLLKFTREFSEEEFNEDGIFAGVINDAAEHMGLPTPGAESKDGFDKRFSGDVLQIEVFGPKQPHLSVVDVPGLFHNDTIYQTKQDLEIVRCLMKDYMDNPRSIILSKANSNRAVMDARVNLSNQEVFRLAREAGKDGSRTVGVITKCDALQRGDEKEVLNIAQNAVEKLTHGWFLVKNRSTQDLNDGVTLQERDVKEKAFFQAAPWNSLSKERVGVEPLTPFLSNLLLNHIKKEFPVLLTEIEAVVTKTQEQLNGYGEPRQTLSQQRRFLRRVATQCQKFVESSLNGVYLNDTESQIPATLRWRIRTENDAFAKDFAKRGHKWVFKKPDNQDDPVFASHENEKLPHIKDIYFWIRKLHNEFKGIELPGTVNPQLITIIFRKQTEPWGKLSTTHLFIRASESERFLRPRILERHSKADEELQKLLGDEREGVLQTVNHYLAGTLEKVRSDREAQRLKDAGYQEGVEYKLKFENVPKLRRTSNDTSAVHNIHDIVKSYYKVAMQRFLDNVIIQVVERHVLGLNTPLRLFSSDFVDDLEDDEIKFVAAESSSISMARSDLTTKLERLQKVLDIARGVLWSY</sequence>
<dbReference type="InterPro" id="IPR001401">
    <property type="entry name" value="Dynamin_GTPase"/>
</dbReference>
<dbReference type="Pfam" id="PF00350">
    <property type="entry name" value="Dynamin_N"/>
    <property type="match status" value="1"/>
</dbReference>
<dbReference type="Pfam" id="PF01031">
    <property type="entry name" value="Dynamin_M"/>
    <property type="match status" value="1"/>
</dbReference>
<dbReference type="SUPFAM" id="SSF52540">
    <property type="entry name" value="P-loop containing nucleoside triphosphate hydrolases"/>
    <property type="match status" value="1"/>
</dbReference>
<keyword evidence="1" id="KW-0547">Nucleotide-binding</keyword>
<dbReference type="HOGENOM" id="CLU_008964_7_2_1"/>
<gene>
    <name evidence="5" type="ORF">GQ26_0590380</name>
</gene>
<dbReference type="GO" id="GO:0048312">
    <property type="term" value="P:intracellular distribution of mitochondria"/>
    <property type="evidence" value="ECO:0007669"/>
    <property type="project" value="TreeGrafter"/>
</dbReference>
<dbReference type="PROSITE" id="PS51388">
    <property type="entry name" value="GED"/>
    <property type="match status" value="1"/>
</dbReference>
<dbReference type="PROSITE" id="PS51718">
    <property type="entry name" value="G_DYNAMIN_2"/>
    <property type="match status" value="1"/>
</dbReference>
<reference evidence="5" key="1">
    <citation type="journal article" date="2014" name="PLoS Genet.">
        <title>Signature Gene Expression Reveals Novel Clues to the Molecular Mechanisms of Dimorphic Transition in Penicillium marneffei.</title>
        <authorList>
            <person name="Yang E."/>
            <person name="Wang G."/>
            <person name="Cai J."/>
            <person name="Woo P.C."/>
            <person name="Lau S.K."/>
            <person name="Yuen K.-Y."/>
            <person name="Chow W.-N."/>
            <person name="Lin X."/>
        </authorList>
    </citation>
    <scope>NUCLEOTIDE SEQUENCE [LARGE SCALE GENOMIC DNA]</scope>
    <source>
        <strain evidence="5">PM1</strain>
    </source>
</reference>
<protein>
    <submittedName>
        <fullName evidence="5">Interferon-induced GTP-binding protein Mx1</fullName>
    </submittedName>
</protein>
<proteinExistence type="predicted"/>
<evidence type="ECO:0000259" key="4">
    <source>
        <dbReference type="PROSITE" id="PS51718"/>
    </source>
</evidence>
<comment type="caution">
    <text evidence="5">The sequence shown here is derived from an EMBL/GenBank/DDBJ whole genome shotgun (WGS) entry which is preliminary data.</text>
</comment>
<dbReference type="InterPro" id="IPR022812">
    <property type="entry name" value="Dynamin"/>
</dbReference>
<dbReference type="CDD" id="cd08771">
    <property type="entry name" value="DLP_1"/>
    <property type="match status" value="1"/>
</dbReference>
<dbReference type="InterPro" id="IPR027417">
    <property type="entry name" value="P-loop_NTPase"/>
</dbReference>
<evidence type="ECO:0000256" key="2">
    <source>
        <dbReference type="ARBA" id="ARBA00023134"/>
    </source>
</evidence>
<evidence type="ECO:0000313" key="5">
    <source>
        <dbReference type="EMBL" id="KFX41480.1"/>
    </source>
</evidence>
<feature type="domain" description="GED" evidence="3">
    <location>
        <begin position="563"/>
        <end position="655"/>
    </location>
</feature>
<feature type="domain" description="Dynamin-type G" evidence="4">
    <location>
        <begin position="9"/>
        <end position="313"/>
    </location>
</feature>
<dbReference type="InterPro" id="IPR045063">
    <property type="entry name" value="Dynamin_N"/>
</dbReference>
<dbReference type="GO" id="GO:0005525">
    <property type="term" value="F:GTP binding"/>
    <property type="evidence" value="ECO:0007669"/>
    <property type="project" value="InterPro"/>
</dbReference>
<dbReference type="GO" id="GO:0016559">
    <property type="term" value="P:peroxisome fission"/>
    <property type="evidence" value="ECO:0007669"/>
    <property type="project" value="TreeGrafter"/>
</dbReference>
<dbReference type="GO" id="GO:0005874">
    <property type="term" value="C:microtubule"/>
    <property type="evidence" value="ECO:0007669"/>
    <property type="project" value="TreeGrafter"/>
</dbReference>
<dbReference type="InterPro" id="IPR020850">
    <property type="entry name" value="GED_dom"/>
</dbReference>
<dbReference type="SMART" id="SM00053">
    <property type="entry name" value="DYNc"/>
    <property type="match status" value="1"/>
</dbReference>
<dbReference type="GO" id="GO:0000266">
    <property type="term" value="P:mitochondrial fission"/>
    <property type="evidence" value="ECO:0007669"/>
    <property type="project" value="TreeGrafter"/>
</dbReference>
<dbReference type="Gene3D" id="3.40.50.300">
    <property type="entry name" value="P-loop containing nucleotide triphosphate hydrolases"/>
    <property type="match status" value="1"/>
</dbReference>
<dbReference type="AlphaFoldDB" id="A0A093UNL6"/>
<name>A0A093UNL6_TALMA</name>
<dbReference type="InterPro" id="IPR030381">
    <property type="entry name" value="G_DYNAMIN_dom"/>
</dbReference>
<keyword evidence="2" id="KW-0342">GTP-binding</keyword>
<dbReference type="GO" id="GO:0005739">
    <property type="term" value="C:mitochondrion"/>
    <property type="evidence" value="ECO:0007669"/>
    <property type="project" value="TreeGrafter"/>
</dbReference>
<dbReference type="GO" id="GO:0003924">
    <property type="term" value="F:GTPase activity"/>
    <property type="evidence" value="ECO:0007669"/>
    <property type="project" value="InterPro"/>
</dbReference>
<dbReference type="EMBL" id="JPOX01000059">
    <property type="protein sequence ID" value="KFX41480.1"/>
    <property type="molecule type" value="Genomic_DNA"/>
</dbReference>
<dbReference type="PANTHER" id="PTHR11566">
    <property type="entry name" value="DYNAMIN"/>
    <property type="match status" value="1"/>
</dbReference>
<dbReference type="InterPro" id="IPR000375">
    <property type="entry name" value="Dynamin_stalk"/>
</dbReference>